<comment type="caution">
    <text evidence="1">The sequence shown here is derived from an EMBL/GenBank/DDBJ whole genome shotgun (WGS) entry which is preliminary data.</text>
</comment>
<reference evidence="2" key="1">
    <citation type="submission" date="2017-09" db="EMBL/GenBank/DDBJ databases">
        <title>Depth-based differentiation of microbial function through sediment-hosted aquifers and enrichment of novel symbionts in the deep terrestrial subsurface.</title>
        <authorList>
            <person name="Probst A.J."/>
            <person name="Ladd B."/>
            <person name="Jarett J.K."/>
            <person name="Geller-Mcgrath D.E."/>
            <person name="Sieber C.M.K."/>
            <person name="Emerson J.B."/>
            <person name="Anantharaman K."/>
            <person name="Thomas B.C."/>
            <person name="Malmstrom R."/>
            <person name="Stieglmeier M."/>
            <person name="Klingl A."/>
            <person name="Woyke T."/>
            <person name="Ryan C.M."/>
            <person name="Banfield J.F."/>
        </authorList>
    </citation>
    <scope>NUCLEOTIDE SEQUENCE [LARGE SCALE GENOMIC DNA]</scope>
</reference>
<evidence type="ECO:0000313" key="1">
    <source>
        <dbReference type="EMBL" id="PIR88529.1"/>
    </source>
</evidence>
<dbReference type="AlphaFoldDB" id="A0A2H0UQ10"/>
<dbReference type="Proteomes" id="UP000229615">
    <property type="component" value="Unassembled WGS sequence"/>
</dbReference>
<sequence length="224" mass="26950">MARRLEKEKAIKLRKRGRSYSQIKEILGISKGTLSAWLRDYPLSVDRIKELRDHNHQRIENYRETRRRQREELLNDIYLRQKKEILPMSKRKLFLAGLFMYWAEGTKDKKFTTLCVANSDPAIIKFFIFWFENILKIKKENLNFRLHLYRDMNINGEINYWKNILGVRRVQFKKPYVKSSKLSNLSYKTGFRHGTCNIIFSNAIVGRKIFMSMKALRMSFLEKK</sequence>
<evidence type="ECO:0000313" key="2">
    <source>
        <dbReference type="Proteomes" id="UP000229615"/>
    </source>
</evidence>
<name>A0A2H0UQ10_9BACT</name>
<organism evidence="1 2">
    <name type="scientific">Candidatus Harrisonbacteria bacterium CG10_big_fil_rev_8_21_14_0_10_44_23</name>
    <dbReference type="NCBI Taxonomy" id="1974585"/>
    <lineage>
        <taxon>Bacteria</taxon>
        <taxon>Candidatus Harrisoniibacteriota</taxon>
    </lineage>
</organism>
<protein>
    <submittedName>
        <fullName evidence="1">Uncharacterized protein</fullName>
    </submittedName>
</protein>
<dbReference type="Pfam" id="PF13384">
    <property type="entry name" value="HTH_23"/>
    <property type="match status" value="1"/>
</dbReference>
<gene>
    <name evidence="1" type="ORF">COU09_01800</name>
</gene>
<dbReference type="EMBL" id="PFBB01000018">
    <property type="protein sequence ID" value="PIR88529.1"/>
    <property type="molecule type" value="Genomic_DNA"/>
</dbReference>
<proteinExistence type="predicted"/>
<accession>A0A2H0UQ10</accession>
<dbReference type="Gene3D" id="1.10.10.60">
    <property type="entry name" value="Homeodomain-like"/>
    <property type="match status" value="1"/>
</dbReference>